<feature type="region of interest" description="Disordered" evidence="1">
    <location>
        <begin position="655"/>
        <end position="697"/>
    </location>
</feature>
<gene>
    <name evidence="3" type="ORF">ABB37_09606</name>
</gene>
<feature type="region of interest" description="Disordered" evidence="1">
    <location>
        <begin position="117"/>
        <end position="169"/>
    </location>
</feature>
<feature type="region of interest" description="Disordered" evidence="1">
    <location>
        <begin position="292"/>
        <end position="327"/>
    </location>
</feature>
<feature type="domain" description="Right handed beta helix" evidence="2">
    <location>
        <begin position="702"/>
        <end position="849"/>
    </location>
</feature>
<feature type="compositionally biased region" description="Basic and acidic residues" evidence="1">
    <location>
        <begin position="681"/>
        <end position="693"/>
    </location>
</feature>
<dbReference type="Gene3D" id="2.160.20.10">
    <property type="entry name" value="Single-stranded right-handed beta-helix, Pectin lyase-like"/>
    <property type="match status" value="1"/>
</dbReference>
<accession>A0A0M9FQ65</accession>
<feature type="compositionally biased region" description="Low complexity" evidence="1">
    <location>
        <begin position="304"/>
        <end position="321"/>
    </location>
</feature>
<dbReference type="AlphaFoldDB" id="A0A0M9FQ65"/>
<dbReference type="OMA" id="ATACHFY"/>
<feature type="compositionally biased region" description="Basic and acidic residues" evidence="1">
    <location>
        <begin position="521"/>
        <end position="533"/>
    </location>
</feature>
<feature type="compositionally biased region" description="Basic and acidic residues" evidence="1">
    <location>
        <begin position="293"/>
        <end position="303"/>
    </location>
</feature>
<evidence type="ECO:0000259" key="2">
    <source>
        <dbReference type="Pfam" id="PF13229"/>
    </source>
</evidence>
<dbReference type="GeneID" id="26909889"/>
<feature type="compositionally biased region" description="Pro residues" evidence="1">
    <location>
        <begin position="410"/>
        <end position="421"/>
    </location>
</feature>
<dbReference type="InterPro" id="IPR039448">
    <property type="entry name" value="Beta_helix"/>
</dbReference>
<dbReference type="SUPFAM" id="SSF51126">
    <property type="entry name" value="Pectin lyase-like"/>
    <property type="match status" value="1"/>
</dbReference>
<dbReference type="InterPro" id="IPR011050">
    <property type="entry name" value="Pectin_lyase_fold/virulence"/>
</dbReference>
<dbReference type="VEuPathDB" id="TriTrypDB:LpyrH10_33_0140"/>
<feature type="compositionally biased region" description="Polar residues" evidence="1">
    <location>
        <begin position="445"/>
        <end position="470"/>
    </location>
</feature>
<dbReference type="Pfam" id="PF13229">
    <property type="entry name" value="Beta_helix"/>
    <property type="match status" value="1"/>
</dbReference>
<protein>
    <recommendedName>
        <fullName evidence="2">Right handed beta helix domain-containing protein</fullName>
    </recommendedName>
</protein>
<proteinExistence type="predicted"/>
<dbReference type="RefSeq" id="XP_015652108.1">
    <property type="nucleotide sequence ID" value="XM_015809172.1"/>
</dbReference>
<keyword evidence="4" id="KW-1185">Reference proteome</keyword>
<comment type="caution">
    <text evidence="3">The sequence shown here is derived from an EMBL/GenBank/DDBJ whole genome shotgun (WGS) entry which is preliminary data.</text>
</comment>
<name>A0A0M9FQ65_LEPPY</name>
<dbReference type="Proteomes" id="UP000037923">
    <property type="component" value="Unassembled WGS sequence"/>
</dbReference>
<feature type="compositionally biased region" description="Pro residues" evidence="1">
    <location>
        <begin position="535"/>
        <end position="547"/>
    </location>
</feature>
<evidence type="ECO:0000313" key="3">
    <source>
        <dbReference type="EMBL" id="KPA73669.1"/>
    </source>
</evidence>
<dbReference type="EMBL" id="LGTL01000033">
    <property type="protein sequence ID" value="KPA73669.1"/>
    <property type="molecule type" value="Genomic_DNA"/>
</dbReference>
<evidence type="ECO:0000256" key="1">
    <source>
        <dbReference type="SAM" id="MobiDB-lite"/>
    </source>
</evidence>
<organism evidence="3 4">
    <name type="scientific">Leptomonas pyrrhocoris</name>
    <name type="common">Firebug parasite</name>
    <dbReference type="NCBI Taxonomy" id="157538"/>
    <lineage>
        <taxon>Eukaryota</taxon>
        <taxon>Discoba</taxon>
        <taxon>Euglenozoa</taxon>
        <taxon>Kinetoplastea</taxon>
        <taxon>Metakinetoplastina</taxon>
        <taxon>Trypanosomatida</taxon>
        <taxon>Trypanosomatidae</taxon>
        <taxon>Leishmaniinae</taxon>
        <taxon>Leptomonas</taxon>
    </lineage>
</organism>
<feature type="compositionally biased region" description="Low complexity" evidence="1">
    <location>
        <begin position="353"/>
        <end position="363"/>
    </location>
</feature>
<reference evidence="3 4" key="1">
    <citation type="submission" date="2015-07" db="EMBL/GenBank/DDBJ databases">
        <title>High-quality genome of monoxenous trypanosomatid Leptomonas pyrrhocoris.</title>
        <authorList>
            <person name="Flegontov P."/>
            <person name="Butenko A."/>
            <person name="Firsov S."/>
            <person name="Vlcek C."/>
            <person name="Logacheva M.D."/>
            <person name="Field M."/>
            <person name="Filatov D."/>
            <person name="Flegontova O."/>
            <person name="Gerasimov E."/>
            <person name="Jackson A.P."/>
            <person name="Kelly S."/>
            <person name="Opperdoes F."/>
            <person name="O'Reilly A."/>
            <person name="Votypka J."/>
            <person name="Yurchenko V."/>
            <person name="Lukes J."/>
        </authorList>
    </citation>
    <scope>NUCLEOTIDE SEQUENCE [LARGE SCALE GENOMIC DNA]</scope>
    <source>
        <strain evidence="3">H10</strain>
    </source>
</reference>
<dbReference type="OrthoDB" id="164285at2759"/>
<sequence>MDVREELIRLYTSYNPKRLKDVDALLERFKGREHVIVASLRERYTKSGAADAGGARSAKAPSITNSSLLFMNASSAAEDVHEVSTASSAGVAIVGRAPSTHRVPALKPVAPAAPLTRSFSFTSRMPHDTPSPPQHRRHAADTSDTDVSRLTASATQPPPPPPRPASSAASPFLLPAVAATPNELTSPARLDEMRTLIRQMTSLDAGKLAMRVEELTRSSAHEDDDDGARIPRLQWRRRDNTHIDTPASFARKTPDNVSAVLLHTSVYVKFFAECAHRYVELAQAEQRYWEAQQRQKHEQREATDSNAAAATAGNAATPNNADTHDTSVRRKDVPLISSSLPTHTAALHSPMTSSSRSSNGNNDNVDEAVPQQRAYEATLRRPTNSSPHSGRVESTTATAAKDRHGASPSSPSPPFLSPSPPSTQHGGRSTPSAVRSIRRVRSASPLSTDDAGSSSNHPPARRSTTVSPLTSPDGPRSSPEWRRRQEDDGDDDDVFSPTDTPHRRRSLSHTPPPAASSKEGAPLRHADIFREELSAPPPPPGSPPPQFYGPLTTMPAVAHSPAKRVLHWAPSASQGNRYGLSCATLTSGDCVVLQPGVYYENLRLEHCGTVELTSAFPGAAVVLRPFSDLEPVLTVSGAAAQVKLTGIVLVQGDMMSSSEEEEEVQQTRPPHHHYPSNTGVDHGRQQQSGERHGRPAVPLLSVTDGATVTATASHFYGGTGGGVVAAGRHTRLQLDLCLISLCRFAGVYLHGGATADVTQSKIKKSEVGLRVLQGSFFVSETAFEDNRSDGVVVYEGSIGVLERSNIFSNGGNGVFLASGTELRVVASTIELNALYGVQRSRGSTLHVKTSFVRDNGLLPINEELE</sequence>
<dbReference type="InterPro" id="IPR012334">
    <property type="entry name" value="Pectin_lyas_fold"/>
</dbReference>
<feature type="compositionally biased region" description="Polar residues" evidence="1">
    <location>
        <begin position="381"/>
        <end position="398"/>
    </location>
</feature>
<evidence type="ECO:0000313" key="4">
    <source>
        <dbReference type="Proteomes" id="UP000037923"/>
    </source>
</evidence>
<feature type="region of interest" description="Disordered" evidence="1">
    <location>
        <begin position="342"/>
        <end position="551"/>
    </location>
</feature>